<sequence length="180" mass="19747">MVTSPFPESFAARSFMQMCWVVPDLQRAIDSWVRDAGVGPFFCFDGVQFSHGEYRGSSAGFPAVTAAIAYAGDLQVELVCQDNDEPGIFRDLFSRGQSGLHHLALICQDYEAERDIYIAAGAELAFEGQLMGSRTCWVDTSPTLGFMVELLEPSPMRDDAFAAMRAAAQTWDGKHPTASF</sequence>
<geneLocation type="plasmid" evidence="1 2">
    <name>pJCM12687</name>
</geneLocation>
<dbReference type="Proteomes" id="UP000467379">
    <property type="component" value="Plasmid pJCM12687"/>
</dbReference>
<protein>
    <submittedName>
        <fullName evidence="1">Glyoxalase</fullName>
    </submittedName>
</protein>
<dbReference type="SUPFAM" id="SSF54593">
    <property type="entry name" value="Glyoxalase/Bleomycin resistance protein/Dihydroxybiphenyl dioxygenase"/>
    <property type="match status" value="1"/>
</dbReference>
<gene>
    <name evidence="1" type="ORF">MBRA_57030</name>
</gene>
<keyword evidence="1" id="KW-0614">Plasmid</keyword>
<dbReference type="Gene3D" id="3.10.180.10">
    <property type="entry name" value="2,3-Dihydroxybiphenyl 1,2-Dioxygenase, domain 1"/>
    <property type="match status" value="1"/>
</dbReference>
<proteinExistence type="predicted"/>
<dbReference type="Pfam" id="PF13669">
    <property type="entry name" value="Glyoxalase_4"/>
    <property type="match status" value="1"/>
</dbReference>
<evidence type="ECO:0000313" key="2">
    <source>
        <dbReference type="Proteomes" id="UP000467379"/>
    </source>
</evidence>
<dbReference type="InterPro" id="IPR029068">
    <property type="entry name" value="Glyas_Bleomycin-R_OHBP_Dase"/>
</dbReference>
<accession>A0ABM7KWF5</accession>
<name>A0ABM7KWF5_9MYCO</name>
<evidence type="ECO:0000313" key="1">
    <source>
        <dbReference type="EMBL" id="BBZ15508.1"/>
    </source>
</evidence>
<dbReference type="RefSeq" id="WP_083130599.1">
    <property type="nucleotide sequence ID" value="NZ_AP022607.1"/>
</dbReference>
<keyword evidence="2" id="KW-1185">Reference proteome</keyword>
<dbReference type="EMBL" id="AP022607">
    <property type="protein sequence ID" value="BBZ15508.1"/>
    <property type="molecule type" value="Genomic_DNA"/>
</dbReference>
<organism evidence="1 2">
    <name type="scientific">Mycobacterium branderi</name>
    <dbReference type="NCBI Taxonomy" id="43348"/>
    <lineage>
        <taxon>Bacteria</taxon>
        <taxon>Bacillati</taxon>
        <taxon>Actinomycetota</taxon>
        <taxon>Actinomycetes</taxon>
        <taxon>Mycobacteriales</taxon>
        <taxon>Mycobacteriaceae</taxon>
        <taxon>Mycobacterium</taxon>
    </lineage>
</organism>
<reference evidence="1 2" key="1">
    <citation type="journal article" date="2019" name="Emerg. Microbes Infect.">
        <title>Comprehensive subspecies identification of 175 nontuberculous mycobacteria species based on 7547 genomic profiles.</title>
        <authorList>
            <person name="Matsumoto Y."/>
            <person name="Kinjo T."/>
            <person name="Motooka D."/>
            <person name="Nabeya D."/>
            <person name="Jung N."/>
            <person name="Uechi K."/>
            <person name="Horii T."/>
            <person name="Iida T."/>
            <person name="Fujita J."/>
            <person name="Nakamura S."/>
        </authorList>
    </citation>
    <scope>NUCLEOTIDE SEQUENCE [LARGE SCALE GENOMIC DNA]</scope>
    <source>
        <strain evidence="1 2">JCM 12687</strain>
        <plasmid evidence="1">pJCM12687</plasmid>
    </source>
</reference>